<evidence type="ECO:0008006" key="3">
    <source>
        <dbReference type="Google" id="ProtNLM"/>
    </source>
</evidence>
<dbReference type="PATRIC" id="fig|1265816.5.peg.3329"/>
<organism evidence="1 2">
    <name type="scientific">Listeria riparia FSL S10-1204</name>
    <dbReference type="NCBI Taxonomy" id="1265816"/>
    <lineage>
        <taxon>Bacteria</taxon>
        <taxon>Bacillati</taxon>
        <taxon>Bacillota</taxon>
        <taxon>Bacilli</taxon>
        <taxon>Bacillales</taxon>
        <taxon>Listeriaceae</taxon>
        <taxon>Listeria</taxon>
    </lineage>
</organism>
<dbReference type="Gene3D" id="2.60.120.10">
    <property type="entry name" value="Jelly Rolls"/>
    <property type="match status" value="1"/>
</dbReference>
<protein>
    <recommendedName>
        <fullName evidence="3">Crp/Fnr family transcriptional regulator</fullName>
    </recommendedName>
</protein>
<dbReference type="EMBL" id="AODL01000050">
    <property type="protein sequence ID" value="EUJ42269.1"/>
    <property type="molecule type" value="Genomic_DNA"/>
</dbReference>
<comment type="caution">
    <text evidence="1">The sequence shown here is derived from an EMBL/GenBank/DDBJ whole genome shotgun (WGS) entry which is preliminary data.</text>
</comment>
<dbReference type="InterPro" id="IPR036390">
    <property type="entry name" value="WH_DNA-bd_sf"/>
</dbReference>
<evidence type="ECO:0000313" key="2">
    <source>
        <dbReference type="Proteomes" id="UP000019248"/>
    </source>
</evidence>
<reference evidence="1 2" key="1">
    <citation type="journal article" date="2014" name="Int. J. Syst. Evol. Microbiol.">
        <title>Listeria floridensis sp. nov., Listeria aquatica sp. nov., Listeria cornellensis sp. nov., Listeria riparia sp. nov. and Listeria grandensis sp. nov., from agricultural and natural environments.</title>
        <authorList>
            <person name="den Bakker H.C."/>
            <person name="Warchocki S."/>
            <person name="Wright E.M."/>
            <person name="Allred A.F."/>
            <person name="Ahlstrom C."/>
            <person name="Manuel C.S."/>
            <person name="Stasiewicz M.J."/>
            <person name="Burrell A."/>
            <person name="Roof S."/>
            <person name="Strawn L."/>
            <person name="Fortes E.D."/>
            <person name="Nightingale K.K."/>
            <person name="Kephart D."/>
            <person name="Wiedmann M."/>
        </authorList>
    </citation>
    <scope>NUCLEOTIDE SEQUENCE [LARGE SCALE GENOMIC DNA]</scope>
    <source>
        <strain evidence="1 2">FSL S10-1204</strain>
    </source>
</reference>
<dbReference type="Proteomes" id="UP000019248">
    <property type="component" value="Unassembled WGS sequence"/>
</dbReference>
<accession>W7CRQ2</accession>
<proteinExistence type="predicted"/>
<keyword evidence="2" id="KW-1185">Reference proteome</keyword>
<dbReference type="AlphaFoldDB" id="W7CRQ2"/>
<sequence length="207" mass="24356">MRLLEEKPMLLRSQDTMKLTKGSNIYECGEYAILKGYVACKTGDYLLKIMREGTFTITEECLFGKRIQYQAQSDIHLKQLPILSETNFLQKQASAESAVMYHLVRQLDLYALPVKERVMAFLYWIACEIGEFRYEKCRIPSVLTQVEIANYTHCTREYLNGVRRVLIAEQWLASEKGWVLLDWDRWGAFIYHIETKDTDRKRLSIFC</sequence>
<name>W7CRQ2_9LIST</name>
<dbReference type="InterPro" id="IPR014710">
    <property type="entry name" value="RmlC-like_jellyroll"/>
</dbReference>
<evidence type="ECO:0000313" key="1">
    <source>
        <dbReference type="EMBL" id="EUJ42269.1"/>
    </source>
</evidence>
<dbReference type="SUPFAM" id="SSF46785">
    <property type="entry name" value="Winged helix' DNA-binding domain"/>
    <property type="match status" value="1"/>
</dbReference>
<gene>
    <name evidence="1" type="ORF">PRIP_16872</name>
</gene>